<comment type="caution">
    <text evidence="6">The sequence shown here is derived from an EMBL/GenBank/DDBJ whole genome shotgun (WGS) entry which is preliminary data.</text>
</comment>
<evidence type="ECO:0000259" key="5">
    <source>
        <dbReference type="PROSITE" id="PS50122"/>
    </source>
</evidence>
<dbReference type="GO" id="GO:0008984">
    <property type="term" value="F:protein-glutamate methylesterase activity"/>
    <property type="evidence" value="ECO:0007669"/>
    <property type="project" value="UniProtKB-EC"/>
</dbReference>
<dbReference type="OrthoDB" id="1524092at2"/>
<dbReference type="Pfam" id="PF01339">
    <property type="entry name" value="CheB_methylest"/>
    <property type="match status" value="1"/>
</dbReference>
<dbReference type="EC" id="3.1.1.61" evidence="2"/>
<reference evidence="6 7" key="1">
    <citation type="submission" date="2019-03" db="EMBL/GenBank/DDBJ databases">
        <title>Genomic Encyclopedia of Archaeal and Bacterial Type Strains, Phase II (KMG-II): from individual species to whole genera.</title>
        <authorList>
            <person name="Goeker M."/>
        </authorList>
    </citation>
    <scope>NUCLEOTIDE SEQUENCE [LARGE SCALE GENOMIC DNA]</scope>
    <source>
        <strain evidence="6 7">DSM 22554</strain>
    </source>
</reference>
<dbReference type="SUPFAM" id="SSF52738">
    <property type="entry name" value="Methylesterase CheB, C-terminal domain"/>
    <property type="match status" value="1"/>
</dbReference>
<dbReference type="InterPro" id="IPR035909">
    <property type="entry name" value="CheB_C"/>
</dbReference>
<evidence type="ECO:0000256" key="1">
    <source>
        <dbReference type="ARBA" id="ARBA00022801"/>
    </source>
</evidence>
<dbReference type="AlphaFoldDB" id="A0A4V2PXM6"/>
<dbReference type="PROSITE" id="PS50122">
    <property type="entry name" value="CHEB"/>
    <property type="match status" value="1"/>
</dbReference>
<evidence type="ECO:0000313" key="6">
    <source>
        <dbReference type="EMBL" id="TCK82711.1"/>
    </source>
</evidence>
<evidence type="ECO:0000256" key="4">
    <source>
        <dbReference type="PROSITE-ProRule" id="PRU00050"/>
    </source>
</evidence>
<gene>
    <name evidence="6" type="ORF">C8N28_1296</name>
</gene>
<accession>A0A4V2PXM6</accession>
<dbReference type="PANTHER" id="PTHR42872:SF3">
    <property type="entry name" value="PROTEIN-GLUTAMATE METHYLESTERASE_PROTEIN-GLUTAMINE GLUTAMINASE 1"/>
    <property type="match status" value="1"/>
</dbReference>
<organism evidence="6 7">
    <name type="scientific">Albibacterium bauzanense</name>
    <dbReference type="NCBI Taxonomy" id="653929"/>
    <lineage>
        <taxon>Bacteria</taxon>
        <taxon>Pseudomonadati</taxon>
        <taxon>Bacteroidota</taxon>
        <taxon>Sphingobacteriia</taxon>
        <taxon>Sphingobacteriales</taxon>
        <taxon>Sphingobacteriaceae</taxon>
        <taxon>Albibacterium</taxon>
    </lineage>
</organism>
<dbReference type="GO" id="GO:0005737">
    <property type="term" value="C:cytoplasm"/>
    <property type="evidence" value="ECO:0007669"/>
    <property type="project" value="InterPro"/>
</dbReference>
<comment type="catalytic activity">
    <reaction evidence="3">
        <text>[protein]-L-glutamate 5-O-methyl ester + H2O = L-glutamyl-[protein] + methanol + H(+)</text>
        <dbReference type="Rhea" id="RHEA:23236"/>
        <dbReference type="Rhea" id="RHEA-COMP:10208"/>
        <dbReference type="Rhea" id="RHEA-COMP:10311"/>
        <dbReference type="ChEBI" id="CHEBI:15377"/>
        <dbReference type="ChEBI" id="CHEBI:15378"/>
        <dbReference type="ChEBI" id="CHEBI:17790"/>
        <dbReference type="ChEBI" id="CHEBI:29973"/>
        <dbReference type="ChEBI" id="CHEBI:82795"/>
        <dbReference type="EC" id="3.1.1.61"/>
    </reaction>
</comment>
<dbReference type="PANTHER" id="PTHR42872">
    <property type="entry name" value="PROTEIN-GLUTAMATE METHYLESTERASE/PROTEIN-GLUTAMINE GLUTAMINASE"/>
    <property type="match status" value="1"/>
</dbReference>
<proteinExistence type="predicted"/>
<name>A0A4V2PXM6_9SPHI</name>
<dbReference type="GO" id="GO:0000156">
    <property type="term" value="F:phosphorelay response regulator activity"/>
    <property type="evidence" value="ECO:0007669"/>
    <property type="project" value="InterPro"/>
</dbReference>
<protein>
    <recommendedName>
        <fullName evidence="2">protein-glutamate methylesterase</fullName>
        <ecNumber evidence="2">3.1.1.61</ecNumber>
    </recommendedName>
</protein>
<feature type="domain" description="CheB-type methylesterase" evidence="5">
    <location>
        <begin position="1"/>
        <end position="190"/>
    </location>
</feature>
<keyword evidence="7" id="KW-1185">Reference proteome</keyword>
<dbReference type="CDD" id="cd16433">
    <property type="entry name" value="CheB"/>
    <property type="match status" value="1"/>
</dbReference>
<sequence length="191" mass="20556">MIADLITIGGSAGSLQVILEILPRLRSDLSTSIVIIFHRKATPNPEILINLLALKSSLPIKEAEDKEKIKPGVIYIAAANYHLFVEKDHSFSLDASEKVNFSRPSIDLTFITAADVYKNHTMGILLSGANSDGIRGLEAIQSQGGYCIAQDPATSQVPYMPAKAISKKVVDHIATPAEIADIINNCKSTVS</sequence>
<keyword evidence="1" id="KW-0378">Hydrolase</keyword>
<dbReference type="EMBL" id="SMGO01000002">
    <property type="protein sequence ID" value="TCK82711.1"/>
    <property type="molecule type" value="Genomic_DNA"/>
</dbReference>
<evidence type="ECO:0000313" key="7">
    <source>
        <dbReference type="Proteomes" id="UP000294616"/>
    </source>
</evidence>
<evidence type="ECO:0000256" key="2">
    <source>
        <dbReference type="ARBA" id="ARBA00039140"/>
    </source>
</evidence>
<dbReference type="RefSeq" id="WP_132222779.1">
    <property type="nucleotide sequence ID" value="NZ_SMGO01000002.1"/>
</dbReference>
<dbReference type="InterPro" id="IPR000673">
    <property type="entry name" value="Sig_transdc_resp-reg_Me-estase"/>
</dbReference>
<dbReference type="GO" id="GO:0006935">
    <property type="term" value="P:chemotaxis"/>
    <property type="evidence" value="ECO:0007669"/>
    <property type="project" value="InterPro"/>
</dbReference>
<dbReference type="Proteomes" id="UP000294616">
    <property type="component" value="Unassembled WGS sequence"/>
</dbReference>
<evidence type="ECO:0000256" key="3">
    <source>
        <dbReference type="ARBA" id="ARBA00048267"/>
    </source>
</evidence>
<dbReference type="Gene3D" id="3.40.50.180">
    <property type="entry name" value="Methylesterase CheB, C-terminal domain"/>
    <property type="match status" value="1"/>
</dbReference>
<comment type="caution">
    <text evidence="4">Lacks conserved residue(s) required for the propagation of feature annotation.</text>
</comment>